<dbReference type="AlphaFoldDB" id="A0A7X2J158"/>
<protein>
    <submittedName>
        <fullName evidence="2">Uncharacterized protein</fullName>
    </submittedName>
</protein>
<dbReference type="RefSeq" id="WP_154308928.1">
    <property type="nucleotide sequence ID" value="NZ_WKKI01000035.1"/>
</dbReference>
<reference evidence="2 3" key="1">
    <citation type="submission" date="2019-11" db="EMBL/GenBank/DDBJ databases">
        <title>Bacillus lacus genome.</title>
        <authorList>
            <person name="Allen C.J."/>
            <person name="Newman J.D."/>
        </authorList>
    </citation>
    <scope>NUCLEOTIDE SEQUENCE [LARGE SCALE GENOMIC DNA]</scope>
    <source>
        <strain evidence="2 3">KCTC 33946</strain>
    </source>
</reference>
<accession>A0A7X2J158</accession>
<evidence type="ECO:0000256" key="1">
    <source>
        <dbReference type="SAM" id="SignalP"/>
    </source>
</evidence>
<proteinExistence type="predicted"/>
<keyword evidence="3" id="KW-1185">Reference proteome</keyword>
<evidence type="ECO:0000313" key="3">
    <source>
        <dbReference type="Proteomes" id="UP000448867"/>
    </source>
</evidence>
<feature type="signal peptide" evidence="1">
    <location>
        <begin position="1"/>
        <end position="24"/>
    </location>
</feature>
<organism evidence="2 3">
    <name type="scientific">Metabacillus lacus</name>
    <dbReference type="NCBI Taxonomy" id="1983721"/>
    <lineage>
        <taxon>Bacteria</taxon>
        <taxon>Bacillati</taxon>
        <taxon>Bacillota</taxon>
        <taxon>Bacilli</taxon>
        <taxon>Bacillales</taxon>
        <taxon>Bacillaceae</taxon>
        <taxon>Metabacillus</taxon>
    </lineage>
</organism>
<dbReference type="EMBL" id="WKKI01000035">
    <property type="protein sequence ID" value="MRX73465.1"/>
    <property type="molecule type" value="Genomic_DNA"/>
</dbReference>
<comment type="caution">
    <text evidence="2">The sequence shown here is derived from an EMBL/GenBank/DDBJ whole genome shotgun (WGS) entry which is preliminary data.</text>
</comment>
<evidence type="ECO:0000313" key="2">
    <source>
        <dbReference type="EMBL" id="MRX73465.1"/>
    </source>
</evidence>
<name>A0A7X2J158_9BACI</name>
<sequence>MKRMTVNILAGTLLSAGSAALAVAAYRRKVQNSHKVLDDTDIRNSEKIDKMESVDADKEREEQGLTQYDSTLRSEWIANGFPQTHLDPEELERLEQQKN</sequence>
<gene>
    <name evidence="2" type="ORF">GJU40_15075</name>
</gene>
<keyword evidence="1" id="KW-0732">Signal</keyword>
<dbReference type="OrthoDB" id="2429124at2"/>
<dbReference type="Proteomes" id="UP000448867">
    <property type="component" value="Unassembled WGS sequence"/>
</dbReference>
<feature type="chain" id="PRO_5030947901" evidence="1">
    <location>
        <begin position="25"/>
        <end position="99"/>
    </location>
</feature>